<sequence>MNIIIALDNTRPWCELCKIPFKPGEPTVRSNPDGSMSSPWPYNPRRTQMGHSTLGVNIQDRLPSPKADTYHVECGRLDIEAEVLWSTLDKIDHRYVPTQTTSERRLDWLRTKMSRDLNHRFEKLPLELCRHAAGFCLPVLVSAFSMLTIPYEDPEITSFRVDRDIWARIVKFEDGAYFACLMNTPPPPPEDKASMVVKLAKPEGSVKVLYVAFNHLGIQRLVLGVDDEPPRIPPRDGVWWATMLVDGDTFTCRSDGMKLREMKPAAANEFSWDQCWATPQPYNNLPLVYSLTTSDASTLTRIKVAEWNMPSITGYSVRWDVRLSSIHAHVRGEDDFAFYDEMSRKRPRAVWLYMPMDEGELIEQVWLRSDEGSFFPSPALIMKTNRSRVWEAGPRPEPAQSYTWTVLSQSTEAQRFFFNQSYFGISKLGFQPFPQPASAIPPVVPCPKSTPQKPLSSEDHFYSSAPLDGVVSIDICLKKKEKKVKKKGERKSTPNITGLLFSYQDGRQRSVGHVRLDWLQGPTTIGVSKGIAFMLSEDRRKVVSLKIGNHVDGEDWEFIPWGG</sequence>
<dbReference type="OrthoDB" id="5153231at2759"/>
<reference evidence="2" key="1">
    <citation type="submission" date="2019-06" db="EMBL/GenBank/DDBJ databases">
        <authorList>
            <person name="Broberg M."/>
        </authorList>
    </citation>
    <scope>NUCLEOTIDE SEQUENCE [LARGE SCALE GENOMIC DNA]</scope>
</reference>
<feature type="non-terminal residue" evidence="1">
    <location>
        <position position="1"/>
    </location>
</feature>
<evidence type="ECO:0000313" key="1">
    <source>
        <dbReference type="EMBL" id="CAH0046392.1"/>
    </source>
</evidence>
<dbReference type="Proteomes" id="UP000775872">
    <property type="component" value="Unassembled WGS sequence"/>
</dbReference>
<reference evidence="1 2" key="2">
    <citation type="submission" date="2021-10" db="EMBL/GenBank/DDBJ databases">
        <authorList>
            <person name="Piombo E."/>
        </authorList>
    </citation>
    <scope>NUCLEOTIDE SEQUENCE [LARGE SCALE GENOMIC DNA]</scope>
</reference>
<organism evidence="1 2">
    <name type="scientific">Clonostachys solani</name>
    <dbReference type="NCBI Taxonomy" id="160281"/>
    <lineage>
        <taxon>Eukaryota</taxon>
        <taxon>Fungi</taxon>
        <taxon>Dikarya</taxon>
        <taxon>Ascomycota</taxon>
        <taxon>Pezizomycotina</taxon>
        <taxon>Sordariomycetes</taxon>
        <taxon>Hypocreomycetidae</taxon>
        <taxon>Hypocreales</taxon>
        <taxon>Bionectriaceae</taxon>
        <taxon>Clonostachys</taxon>
    </lineage>
</organism>
<proteinExistence type="predicted"/>
<keyword evidence="2" id="KW-1185">Reference proteome</keyword>
<dbReference type="AlphaFoldDB" id="A0A9N9YZQ9"/>
<comment type="caution">
    <text evidence="1">The sequence shown here is derived from an EMBL/GenBank/DDBJ whole genome shotgun (WGS) entry which is preliminary data.</text>
</comment>
<protein>
    <submittedName>
        <fullName evidence="1">Uncharacterized protein</fullName>
    </submittedName>
</protein>
<dbReference type="EMBL" id="CABFOC020000014">
    <property type="protein sequence ID" value="CAH0046392.1"/>
    <property type="molecule type" value="Genomic_DNA"/>
</dbReference>
<evidence type="ECO:0000313" key="2">
    <source>
        <dbReference type="Proteomes" id="UP000775872"/>
    </source>
</evidence>
<accession>A0A9N9YZQ9</accession>
<name>A0A9N9YZQ9_9HYPO</name>
<gene>
    <name evidence="1" type="ORF">CSOL1703_00012126</name>
</gene>